<evidence type="ECO:0000313" key="3">
    <source>
        <dbReference type="Proteomes" id="UP001277803"/>
    </source>
</evidence>
<evidence type="ECO:0000313" key="2">
    <source>
        <dbReference type="EMBL" id="MDW3126333.1"/>
    </source>
</evidence>
<organism evidence="2 3">
    <name type="scientific">Bifidobacterium longum</name>
    <dbReference type="NCBI Taxonomy" id="216816"/>
    <lineage>
        <taxon>Bacteria</taxon>
        <taxon>Bacillati</taxon>
        <taxon>Actinomycetota</taxon>
        <taxon>Actinomycetes</taxon>
        <taxon>Bifidobacteriales</taxon>
        <taxon>Bifidobacteriaceae</taxon>
        <taxon>Bifidobacterium</taxon>
    </lineage>
</organism>
<dbReference type="Proteomes" id="UP001277803">
    <property type="component" value="Unassembled WGS sequence"/>
</dbReference>
<comment type="caution">
    <text evidence="2">The sequence shown here is derived from an EMBL/GenBank/DDBJ whole genome shotgun (WGS) entry which is preliminary data.</text>
</comment>
<reference evidence="2" key="1">
    <citation type="submission" date="2023-10" db="EMBL/GenBank/DDBJ databases">
        <title>Rapid discrimination of Bifidobacterium longum Subspecies based on MALDI-TOF MS and Machine Learning.</title>
        <authorList>
            <person name="Chen J."/>
        </authorList>
    </citation>
    <scope>NUCLEOTIDE SEQUENCE</scope>
    <source>
        <strain evidence="2">YGMCC0039</strain>
    </source>
</reference>
<feature type="compositionally biased region" description="Polar residues" evidence="1">
    <location>
        <begin position="82"/>
        <end position="98"/>
    </location>
</feature>
<feature type="region of interest" description="Disordered" evidence="1">
    <location>
        <begin position="70"/>
        <end position="98"/>
    </location>
</feature>
<proteinExistence type="predicted"/>
<evidence type="ECO:0000256" key="1">
    <source>
        <dbReference type="SAM" id="MobiDB-lite"/>
    </source>
</evidence>
<sequence>MVNAATVVVAVLATGAACGFMFSRGHWGSRAAMLPCRELVSQSEAERVVQRSHDTVARLTAISDDVTVEPARANCPADDDTSYSSVSATPRPTNTAKS</sequence>
<dbReference type="RefSeq" id="WP_143247991.1">
    <property type="nucleotide sequence ID" value="NZ_CACRSV010000020.1"/>
</dbReference>
<protein>
    <submittedName>
        <fullName evidence="2">Uncharacterized protein</fullName>
    </submittedName>
</protein>
<name>A0AB35S6Q8_BIFLN</name>
<accession>A0AB35S6Q8</accession>
<dbReference type="AlphaFoldDB" id="A0AB35S6Q8"/>
<gene>
    <name evidence="2" type="ORF">RS890_04275</name>
</gene>
<dbReference type="EMBL" id="JAWLRA010000012">
    <property type="protein sequence ID" value="MDW3126333.1"/>
    <property type="molecule type" value="Genomic_DNA"/>
</dbReference>